<dbReference type="Proteomes" id="UP000249324">
    <property type="component" value="Unassembled WGS sequence"/>
</dbReference>
<dbReference type="SUPFAM" id="SSF52540">
    <property type="entry name" value="P-loop containing nucleoside triphosphate hydrolases"/>
    <property type="match status" value="1"/>
</dbReference>
<dbReference type="GO" id="GO:0016787">
    <property type="term" value="F:hydrolase activity"/>
    <property type="evidence" value="ECO:0007669"/>
    <property type="project" value="UniProtKB-KW"/>
</dbReference>
<feature type="region of interest" description="Disordered" evidence="6">
    <location>
        <begin position="924"/>
        <end position="943"/>
    </location>
</feature>
<dbReference type="InterPro" id="IPR041679">
    <property type="entry name" value="DNA2/NAM7-like_C"/>
</dbReference>
<keyword evidence="3" id="KW-0378">Hydrolase</keyword>
<dbReference type="PANTHER" id="PTHR43788">
    <property type="entry name" value="DNA2/NAM7 HELICASE FAMILY MEMBER"/>
    <property type="match status" value="1"/>
</dbReference>
<protein>
    <submittedName>
        <fullName evidence="9">ATP-binding protein</fullName>
    </submittedName>
</protein>
<dbReference type="GO" id="GO:0004386">
    <property type="term" value="F:helicase activity"/>
    <property type="evidence" value="ECO:0007669"/>
    <property type="project" value="UniProtKB-KW"/>
</dbReference>
<feature type="domain" description="DNA2/NAM7 helicase helicase" evidence="7">
    <location>
        <begin position="249"/>
        <end position="597"/>
    </location>
</feature>
<evidence type="ECO:0000256" key="6">
    <source>
        <dbReference type="SAM" id="MobiDB-lite"/>
    </source>
</evidence>
<name>A0ABD6FME2_9PSEU</name>
<dbReference type="CDD" id="cd18808">
    <property type="entry name" value="SF1_C_Upf1"/>
    <property type="match status" value="1"/>
</dbReference>
<dbReference type="InterPro" id="IPR050534">
    <property type="entry name" value="Coronavir_polyprotein_1ab"/>
</dbReference>
<evidence type="ECO:0000259" key="8">
    <source>
        <dbReference type="Pfam" id="PF13087"/>
    </source>
</evidence>
<keyword evidence="4" id="KW-0347">Helicase</keyword>
<comment type="similarity">
    <text evidence="1">Belongs to the DNA2/NAM7 helicase family.</text>
</comment>
<dbReference type="Pfam" id="PF13087">
    <property type="entry name" value="AAA_12"/>
    <property type="match status" value="1"/>
</dbReference>
<evidence type="ECO:0000256" key="5">
    <source>
        <dbReference type="ARBA" id="ARBA00022840"/>
    </source>
</evidence>
<dbReference type="InterPro" id="IPR027417">
    <property type="entry name" value="P-loop_NTPase"/>
</dbReference>
<evidence type="ECO:0000256" key="2">
    <source>
        <dbReference type="ARBA" id="ARBA00022741"/>
    </source>
</evidence>
<evidence type="ECO:0000256" key="1">
    <source>
        <dbReference type="ARBA" id="ARBA00007913"/>
    </source>
</evidence>
<dbReference type="GO" id="GO:0005524">
    <property type="term" value="F:ATP binding"/>
    <property type="evidence" value="ECO:0007669"/>
    <property type="project" value="UniProtKB-KW"/>
</dbReference>
<feature type="domain" description="DNA2/NAM7 helicase-like C-terminal" evidence="8">
    <location>
        <begin position="637"/>
        <end position="804"/>
    </location>
</feature>
<gene>
    <name evidence="9" type="ORF">DIU77_017620</name>
</gene>
<dbReference type="EMBL" id="QGUI02000337">
    <property type="protein sequence ID" value="MFO7194064.1"/>
    <property type="molecule type" value="Genomic_DNA"/>
</dbReference>
<dbReference type="AlphaFoldDB" id="A0ABD6FME2"/>
<proteinExistence type="inferred from homology"/>
<dbReference type="InterPro" id="IPR047187">
    <property type="entry name" value="SF1_C_Upf1"/>
</dbReference>
<keyword evidence="5 9" id="KW-0067">ATP-binding</keyword>
<evidence type="ECO:0000313" key="9">
    <source>
        <dbReference type="EMBL" id="MFO7194064.1"/>
    </source>
</evidence>
<reference evidence="9 10" key="1">
    <citation type="journal article" date="2021" name="BMC Genomics">
        <title>Genome-resolved metagenome and metatranscriptome analyses of thermophilic composting reveal key bacterial players and their metabolic interactions.</title>
        <authorList>
            <person name="Braga L.P.P."/>
            <person name="Pereira R.V."/>
            <person name="Martins L.F."/>
            <person name="Moura L.M.S."/>
            <person name="Sanchez F.B."/>
            <person name="Patane J.S.L."/>
            <person name="da Silva A.M."/>
            <person name="Setubal J.C."/>
        </authorList>
    </citation>
    <scope>NUCLEOTIDE SEQUENCE [LARGE SCALE GENOMIC DNA]</scope>
    <source>
        <strain evidence="9">ZC4RG45</strain>
    </source>
</reference>
<dbReference type="PANTHER" id="PTHR43788:SF8">
    <property type="entry name" value="DNA-BINDING PROTEIN SMUBP-2"/>
    <property type="match status" value="1"/>
</dbReference>
<evidence type="ECO:0000256" key="4">
    <source>
        <dbReference type="ARBA" id="ARBA00022806"/>
    </source>
</evidence>
<dbReference type="Pfam" id="PF13086">
    <property type="entry name" value="AAA_11"/>
    <property type="match status" value="1"/>
</dbReference>
<dbReference type="Gene3D" id="3.40.50.300">
    <property type="entry name" value="P-loop containing nucleotide triphosphate hydrolases"/>
    <property type="match status" value="2"/>
</dbReference>
<comment type="caution">
    <text evidence="9">The sequence shown here is derived from an EMBL/GenBank/DDBJ whole genome shotgun (WGS) entry which is preliminary data.</text>
</comment>
<dbReference type="InterPro" id="IPR041677">
    <property type="entry name" value="DNA2/NAM7_AAA_11"/>
</dbReference>
<evidence type="ECO:0000313" key="10">
    <source>
        <dbReference type="Proteomes" id="UP000249324"/>
    </source>
</evidence>
<evidence type="ECO:0000256" key="3">
    <source>
        <dbReference type="ARBA" id="ARBA00022801"/>
    </source>
</evidence>
<sequence length="943" mass="101066">MTWDPGSATPGGAGGSVDDEFMGRVFSALADLAPARRQSDELVPGSAQLTFLPEWDAQLPRGGKSDRLAALDALHRDERILRRAWGIVHFAREDGKRARLPLVTQPVRLQRTLRGYRIQPAGDIELTGAIADSAAAERLESTLPPVFDGNDEQARSWLAEAAASAGFPDARIEGEPTASDETVVVAATALFTTQAASAPAVADHLRSWARRPGLAESSLRYLYGAGTAEVAEHDGSAERQEHVSSVLPLDPDQRTALLRARRDPISVVSGAPGCGKSHTLVAIALDAVAHGRTVLMATQTVHAAEVLNTLLSRQPGPSPVLFGDADKRGQLIDDLTSGAESGSPAEEVRAAESSADLADRTVRALLREITEQLELEAAAARAAVTDAAVLNDAPGLLEPGRDLGQAEELVQRARSTAGGWFARWRARRAGRRLRDMARSSLPVDEIALLLPVAKDLSAAGRLSAQGGCNLDQLWERLARAEESARTARGEALRKAATAKSRRDRDAVRAMAALGTALRAGRNRRRQMLADIDTEALLRALPLWIGTVTDIEDLLPQHAGMFDLVILDEASHIDQIRAAGVLARGRRAVIAGDPQQLRFVSFVADRDVTAVIDEHGLGGIADRLDVRRNSAFDLAAGATPVTMLHEHYRSVPHLIGFSSERFYRGRVSTATRHPRNHGVDAIDVHHVSGGPAVDGISEAELQATVELVAKLLDEGVRDLAVITPFRAQADRIEAELLAAYSADQIIDYRLRCGTVHSFQGSEANTVVVSLGVHRDDAPSRQRFAADKNLFNVLLTRARQKLHVVTALEAGEPGLIADFLDYAEHPPTPPRSSSVPQWAEDVAAELAAAGATVSTGYPVGRWTVDICLGDDADAVGLICGVHPDGPAAHVDRQRVLRQVGWRTRDVFPSRYAGNPTRAALDVLADFPHATGPSRSGQGDDKAHGR</sequence>
<keyword evidence="2" id="KW-0547">Nucleotide-binding</keyword>
<evidence type="ECO:0000259" key="7">
    <source>
        <dbReference type="Pfam" id="PF13086"/>
    </source>
</evidence>
<accession>A0ABD6FME2</accession>
<organism evidence="9 10">
    <name type="scientific">Thermocrispum agreste</name>
    <dbReference type="NCBI Taxonomy" id="37925"/>
    <lineage>
        <taxon>Bacteria</taxon>
        <taxon>Bacillati</taxon>
        <taxon>Actinomycetota</taxon>
        <taxon>Actinomycetes</taxon>
        <taxon>Pseudonocardiales</taxon>
        <taxon>Pseudonocardiaceae</taxon>
        <taxon>Thermocrispum</taxon>
    </lineage>
</organism>